<feature type="chain" id="PRO_5015606663" description="DUF1090 domain-containing protein" evidence="2">
    <location>
        <begin position="23"/>
        <end position="141"/>
    </location>
</feature>
<dbReference type="InterPro" id="IPR009468">
    <property type="entry name" value="DUF1090"/>
</dbReference>
<keyword evidence="4" id="KW-1185">Reference proteome</keyword>
<dbReference type="OrthoDB" id="8689941at2"/>
<comment type="caution">
    <text evidence="3">The sequence shown here is derived from an EMBL/GenBank/DDBJ whole genome shotgun (WGS) entry which is preliminary data.</text>
</comment>
<protein>
    <recommendedName>
        <fullName evidence="5">DUF1090 domain-containing protein</fullName>
    </recommendedName>
</protein>
<accession>A0A2U2AH63</accession>
<dbReference type="EMBL" id="QEWQ01000001">
    <property type="protein sequence ID" value="PWD81980.1"/>
    <property type="molecule type" value="Genomic_DNA"/>
</dbReference>
<feature type="signal peptide" evidence="2">
    <location>
        <begin position="1"/>
        <end position="22"/>
    </location>
</feature>
<organism evidence="3 4">
    <name type="scientific">Ignatzschineria ureiclastica</name>
    <dbReference type="NCBI Taxonomy" id="472582"/>
    <lineage>
        <taxon>Bacteria</taxon>
        <taxon>Pseudomonadati</taxon>
        <taxon>Pseudomonadota</taxon>
        <taxon>Gammaproteobacteria</taxon>
        <taxon>Cardiobacteriales</taxon>
        <taxon>Ignatzschineriaceae</taxon>
        <taxon>Ignatzschineria</taxon>
    </lineage>
</organism>
<reference evidence="4" key="1">
    <citation type="submission" date="2018-05" db="EMBL/GenBank/DDBJ databases">
        <title>Ignatzschineria dubaiensis sp. nov., isolated from necrotic foot tissues of dromedaries (Camelus dromedarius) and associated maggots in Dubai, United Arab Emirates.</title>
        <authorList>
            <person name="Tsang C.C."/>
            <person name="Tang J.Y.M."/>
            <person name="Fong J.Y.H."/>
            <person name="Kinne J."/>
            <person name="Lee H.H."/>
            <person name="Joseph M."/>
            <person name="Jose S."/>
            <person name="Schuster R.K."/>
            <person name="Tang Y."/>
            <person name="Sivakumar S."/>
            <person name="Chen J.H.K."/>
            <person name="Teng J.L.L."/>
            <person name="Lau S.K.P."/>
            <person name="Wernery U."/>
            <person name="Woo P.C.Y."/>
        </authorList>
    </citation>
    <scope>NUCLEOTIDE SEQUENCE [LARGE SCALE GENOMIC DNA]</scope>
    <source>
        <strain evidence="4">KCTC 22644</strain>
    </source>
</reference>
<evidence type="ECO:0000313" key="3">
    <source>
        <dbReference type="EMBL" id="PWD81980.1"/>
    </source>
</evidence>
<evidence type="ECO:0008006" key="5">
    <source>
        <dbReference type="Google" id="ProtNLM"/>
    </source>
</evidence>
<sequence length="141" mass="16140">MKKLSVIALVLSGLMVPAISMADYGCRRKVAALENQLEYAKKYNNTYRIKGLERALANVQSYCGGGYPLDSPEAKSYYEAEQRLEVLEKIEDAKKDLAKAEYKLQKAKLKGDIEDQYEAEYKIKEAKMRIEMYEGYFDGLQ</sequence>
<evidence type="ECO:0000256" key="1">
    <source>
        <dbReference type="SAM" id="Coils"/>
    </source>
</evidence>
<dbReference type="AlphaFoldDB" id="A0A2U2AH63"/>
<keyword evidence="2" id="KW-0732">Signal</keyword>
<name>A0A2U2AH63_9GAMM</name>
<dbReference type="Pfam" id="PF06476">
    <property type="entry name" value="DUF1090"/>
    <property type="match status" value="1"/>
</dbReference>
<gene>
    <name evidence="3" type="ORF">DC083_02005</name>
</gene>
<dbReference type="Proteomes" id="UP000245020">
    <property type="component" value="Unassembled WGS sequence"/>
</dbReference>
<keyword evidence="1" id="KW-0175">Coiled coil</keyword>
<evidence type="ECO:0000256" key="2">
    <source>
        <dbReference type="SAM" id="SignalP"/>
    </source>
</evidence>
<dbReference type="RefSeq" id="WP_109188581.1">
    <property type="nucleotide sequence ID" value="NZ_BMYA01000001.1"/>
</dbReference>
<evidence type="ECO:0000313" key="4">
    <source>
        <dbReference type="Proteomes" id="UP000245020"/>
    </source>
</evidence>
<proteinExistence type="predicted"/>
<feature type="coiled-coil region" evidence="1">
    <location>
        <begin position="83"/>
        <end position="110"/>
    </location>
</feature>